<sequence length="226" mass="26294">SFTIVNRFSDKLSHLKESEQKWFDQKTPAWGWKEMITLTEVNDREGFLVNGELIIVVKVDVLEVEGKFEESSPVMETIDVNGFQVLPSQVTTEKYNTFYYIASKFCPKNQFLKTTYMNVLLGLTQTMCQSPQEISMDDIADQYAALVYLTEARFQLGWLEKKLDKIKEMKEKEEACLTRLQEMEEQLQPLKQKCSALEAQIDKEKVELLAAQFLFSLMMFTEDLSF</sequence>
<dbReference type="Proteomes" id="UP000030689">
    <property type="component" value="Unassembled WGS sequence"/>
</dbReference>
<proteinExistence type="predicted"/>
<evidence type="ECO:0000256" key="1">
    <source>
        <dbReference type="ARBA" id="ARBA00023054"/>
    </source>
</evidence>
<dbReference type="EMBL" id="KI517809">
    <property type="protein sequence ID" value="ESQ30819.1"/>
    <property type="molecule type" value="Genomic_DNA"/>
</dbReference>
<dbReference type="AlphaFoldDB" id="V4KHZ0"/>
<evidence type="ECO:0000313" key="5">
    <source>
        <dbReference type="Proteomes" id="UP000030689"/>
    </source>
</evidence>
<dbReference type="CDD" id="cd00121">
    <property type="entry name" value="MATH"/>
    <property type="match status" value="1"/>
</dbReference>
<dbReference type="PANTHER" id="PTHR46236">
    <property type="entry name" value="TRAF-LIKE SUPERFAMILY PROTEIN"/>
    <property type="match status" value="1"/>
</dbReference>
<dbReference type="KEGG" id="eus:EUTSA_v10012069mg"/>
<dbReference type="PROSITE" id="PS50144">
    <property type="entry name" value="MATH"/>
    <property type="match status" value="1"/>
</dbReference>
<dbReference type="InterPro" id="IPR050804">
    <property type="entry name" value="MCC"/>
</dbReference>
<reference evidence="4 5" key="1">
    <citation type="journal article" date="2013" name="Front. Plant Sci.">
        <title>The Reference Genome of the Halophytic Plant Eutrema salsugineum.</title>
        <authorList>
            <person name="Yang R."/>
            <person name="Jarvis D.E."/>
            <person name="Chen H."/>
            <person name="Beilstein M.A."/>
            <person name="Grimwood J."/>
            <person name="Jenkins J."/>
            <person name="Shu S."/>
            <person name="Prochnik S."/>
            <person name="Xin M."/>
            <person name="Ma C."/>
            <person name="Schmutz J."/>
            <person name="Wing R.A."/>
            <person name="Mitchell-Olds T."/>
            <person name="Schumaker K.S."/>
            <person name="Wang X."/>
        </authorList>
    </citation>
    <scope>NUCLEOTIDE SEQUENCE [LARGE SCALE GENOMIC DNA]</scope>
</reference>
<feature type="domain" description="MATH" evidence="3">
    <location>
        <begin position="1"/>
        <end position="59"/>
    </location>
</feature>
<accession>V4KHZ0</accession>
<dbReference type="OMA" id="IRETQHW"/>
<dbReference type="InterPro" id="IPR008974">
    <property type="entry name" value="TRAF-like"/>
</dbReference>
<dbReference type="Gramene" id="ESQ30819">
    <property type="protein sequence ID" value="ESQ30819"/>
    <property type="gene ID" value="EUTSA_v10012069mg"/>
</dbReference>
<protein>
    <recommendedName>
        <fullName evidence="3">MATH domain-containing protein</fullName>
    </recommendedName>
</protein>
<dbReference type="InterPro" id="IPR002083">
    <property type="entry name" value="MATH/TRAF_dom"/>
</dbReference>
<dbReference type="eggNOG" id="KOG1987">
    <property type="taxonomic scope" value="Eukaryota"/>
</dbReference>
<keyword evidence="1 2" id="KW-0175">Coiled coil</keyword>
<evidence type="ECO:0000256" key="2">
    <source>
        <dbReference type="SAM" id="Coils"/>
    </source>
</evidence>
<feature type="coiled-coil region" evidence="2">
    <location>
        <begin position="163"/>
        <end position="207"/>
    </location>
</feature>
<evidence type="ECO:0000259" key="3">
    <source>
        <dbReference type="PROSITE" id="PS50144"/>
    </source>
</evidence>
<organism evidence="4 5">
    <name type="scientific">Eutrema salsugineum</name>
    <name type="common">Saltwater cress</name>
    <name type="synonym">Sisymbrium salsugineum</name>
    <dbReference type="NCBI Taxonomy" id="72664"/>
    <lineage>
        <taxon>Eukaryota</taxon>
        <taxon>Viridiplantae</taxon>
        <taxon>Streptophyta</taxon>
        <taxon>Embryophyta</taxon>
        <taxon>Tracheophyta</taxon>
        <taxon>Spermatophyta</taxon>
        <taxon>Magnoliopsida</taxon>
        <taxon>eudicotyledons</taxon>
        <taxon>Gunneridae</taxon>
        <taxon>Pentapetalae</taxon>
        <taxon>rosids</taxon>
        <taxon>malvids</taxon>
        <taxon>Brassicales</taxon>
        <taxon>Brassicaceae</taxon>
        <taxon>Eutremeae</taxon>
        <taxon>Eutrema</taxon>
    </lineage>
</organism>
<feature type="non-terminal residue" evidence="4">
    <location>
        <position position="1"/>
    </location>
</feature>
<dbReference type="Gene3D" id="2.60.210.10">
    <property type="entry name" value="Apoptosis, Tumor Necrosis Factor Receptor Associated Protein 2, Chain A"/>
    <property type="match status" value="1"/>
</dbReference>
<dbReference type="PANTHER" id="PTHR46236:SF9">
    <property type="entry name" value="UBIQUITIN-SPECIFIC PROTEASE FAMILY C19-RELATED PROTEIN"/>
    <property type="match status" value="1"/>
</dbReference>
<dbReference type="SUPFAM" id="SSF49599">
    <property type="entry name" value="TRAF domain-like"/>
    <property type="match status" value="1"/>
</dbReference>
<name>V4KHZ0_EUTSA</name>
<gene>
    <name evidence="4" type="ORF">EUTSA_v10012069mg</name>
</gene>
<keyword evidence="5" id="KW-1185">Reference proteome</keyword>
<evidence type="ECO:0000313" key="4">
    <source>
        <dbReference type="EMBL" id="ESQ30819.1"/>
    </source>
</evidence>